<sequence>MISSTTAALCTSRLLPTLLLPACALPGLDHIRSAATSPSGDKLVPFGAANLELDAGREDTCMSRPSLQKKCTRPVSHPSSASDTPLPQESRDVSFSQSHRRLNQDSPPLTCSCGNPARVSHHTPSAVFQTNLYNGLVLLFQQTPRATRVDCHFPPCERLRYLQNGTSRVSTAQETTVRLASFWTDYCRTVERRLQAAHTRAEKANDGAFLGALSPYTGA</sequence>
<dbReference type="AlphaFoldDB" id="A0A9Q8QBL7"/>
<feature type="region of interest" description="Disordered" evidence="1">
    <location>
        <begin position="64"/>
        <end position="109"/>
    </location>
</feature>
<evidence type="ECO:0000256" key="1">
    <source>
        <dbReference type="SAM" id="MobiDB-lite"/>
    </source>
</evidence>
<evidence type="ECO:0000313" key="3">
    <source>
        <dbReference type="EMBL" id="UNI15862.1"/>
    </source>
</evidence>
<protein>
    <submittedName>
        <fullName evidence="3">Uncharacterized protein</fullName>
    </submittedName>
</protein>
<accession>A0A9Q8QBL7</accession>
<name>A0A9Q8QBL7_9HYPO</name>
<dbReference type="RefSeq" id="XP_047839343.1">
    <property type="nucleotide sequence ID" value="XM_047983372.1"/>
</dbReference>
<feature type="signal peptide" evidence="2">
    <location>
        <begin position="1"/>
        <end position="24"/>
    </location>
</feature>
<keyword evidence="4" id="KW-1185">Reference proteome</keyword>
<dbReference type="Proteomes" id="UP000829364">
    <property type="component" value="Chromosome 2"/>
</dbReference>
<feature type="compositionally biased region" description="Polar residues" evidence="1">
    <location>
        <begin position="77"/>
        <end position="97"/>
    </location>
</feature>
<evidence type="ECO:0000313" key="4">
    <source>
        <dbReference type="Proteomes" id="UP000829364"/>
    </source>
</evidence>
<dbReference type="EMBL" id="CP086355">
    <property type="protein sequence ID" value="UNI15862.1"/>
    <property type="molecule type" value="Genomic_DNA"/>
</dbReference>
<keyword evidence="2" id="KW-0732">Signal</keyword>
<feature type="chain" id="PRO_5040335752" evidence="2">
    <location>
        <begin position="25"/>
        <end position="219"/>
    </location>
</feature>
<dbReference type="GeneID" id="72064314"/>
<organism evidence="3 4">
    <name type="scientific">Purpureocillium takamizusanense</name>
    <dbReference type="NCBI Taxonomy" id="2060973"/>
    <lineage>
        <taxon>Eukaryota</taxon>
        <taxon>Fungi</taxon>
        <taxon>Dikarya</taxon>
        <taxon>Ascomycota</taxon>
        <taxon>Pezizomycotina</taxon>
        <taxon>Sordariomycetes</taxon>
        <taxon>Hypocreomycetidae</taxon>
        <taxon>Hypocreales</taxon>
        <taxon>Ophiocordycipitaceae</taxon>
        <taxon>Purpureocillium</taxon>
    </lineage>
</organism>
<dbReference type="KEGG" id="ptkz:JDV02_002353"/>
<gene>
    <name evidence="3" type="ORF">JDV02_002353</name>
</gene>
<proteinExistence type="predicted"/>
<reference evidence="3" key="1">
    <citation type="submission" date="2021-11" db="EMBL/GenBank/DDBJ databases">
        <title>Purpureocillium_takamizusanense_genome.</title>
        <authorList>
            <person name="Nguyen N.-H."/>
        </authorList>
    </citation>
    <scope>NUCLEOTIDE SEQUENCE</scope>
    <source>
        <strain evidence="3">PT3</strain>
    </source>
</reference>
<evidence type="ECO:0000256" key="2">
    <source>
        <dbReference type="SAM" id="SignalP"/>
    </source>
</evidence>